<evidence type="ECO:0000256" key="3">
    <source>
        <dbReference type="PROSITE-ProRule" id="PRU00023"/>
    </source>
</evidence>
<organism evidence="4 5">
    <name type="scientific">Bremia lactucae</name>
    <name type="common">Lettuce downy mildew</name>
    <dbReference type="NCBI Taxonomy" id="4779"/>
    <lineage>
        <taxon>Eukaryota</taxon>
        <taxon>Sar</taxon>
        <taxon>Stramenopiles</taxon>
        <taxon>Oomycota</taxon>
        <taxon>Peronosporomycetes</taxon>
        <taxon>Peronosporales</taxon>
        <taxon>Peronosporaceae</taxon>
        <taxon>Bremia</taxon>
    </lineage>
</organism>
<dbReference type="GeneID" id="94345200"/>
<dbReference type="PANTHER" id="PTHR24171">
    <property type="entry name" value="ANKYRIN REPEAT DOMAIN-CONTAINING PROTEIN 39-RELATED"/>
    <property type="match status" value="1"/>
</dbReference>
<dbReference type="GO" id="GO:0085020">
    <property type="term" value="P:protein K6-linked ubiquitination"/>
    <property type="evidence" value="ECO:0007669"/>
    <property type="project" value="TreeGrafter"/>
</dbReference>
<dbReference type="Pfam" id="PF00023">
    <property type="entry name" value="Ank"/>
    <property type="match status" value="1"/>
</dbReference>
<name>A0A976FKI5_BRELC</name>
<gene>
    <name evidence="4" type="ORF">CCR75_001426</name>
</gene>
<dbReference type="OrthoDB" id="47198at2759"/>
<dbReference type="PROSITE" id="PS50297">
    <property type="entry name" value="ANK_REP_REGION"/>
    <property type="match status" value="1"/>
</dbReference>
<dbReference type="KEGG" id="blac:94345200"/>
<dbReference type="RefSeq" id="XP_067817971.1">
    <property type="nucleotide sequence ID" value="XM_067959529.1"/>
</dbReference>
<evidence type="ECO:0000313" key="4">
    <source>
        <dbReference type="EMBL" id="TDH68472.1"/>
    </source>
</evidence>
<keyword evidence="5" id="KW-1185">Reference proteome</keyword>
<evidence type="ECO:0000256" key="1">
    <source>
        <dbReference type="ARBA" id="ARBA00022737"/>
    </source>
</evidence>
<dbReference type="PROSITE" id="PS50088">
    <property type="entry name" value="ANK_REPEAT"/>
    <property type="match status" value="1"/>
</dbReference>
<keyword evidence="1" id="KW-0677">Repeat</keyword>
<dbReference type="EMBL" id="SHOA02000016">
    <property type="protein sequence ID" value="TDH68472.1"/>
    <property type="molecule type" value="Genomic_DNA"/>
</dbReference>
<dbReference type="Proteomes" id="UP000294530">
    <property type="component" value="Unassembled WGS sequence"/>
</dbReference>
<dbReference type="PANTHER" id="PTHR24171:SF8">
    <property type="entry name" value="BRCA1-ASSOCIATED RING DOMAIN PROTEIN 1"/>
    <property type="match status" value="1"/>
</dbReference>
<dbReference type="PRINTS" id="PR01415">
    <property type="entry name" value="ANKYRIN"/>
</dbReference>
<proteinExistence type="predicted"/>
<sequence>MFVNIWTAASDGDIESVRAFLADGGDINAKDENGYTPLQAAVSYSHMELVKLLLANGADVKLGEFTIPLFKMFSCEFTLVVAGDNEMDTPLHRSETVECATVLLDHGADMNARNLEGQTPYDVAIEDEHEELQALYKSLGADRSNRILKSESEIMPDDPYLKDDVFKLDV</sequence>
<evidence type="ECO:0000313" key="5">
    <source>
        <dbReference type="Proteomes" id="UP000294530"/>
    </source>
</evidence>
<dbReference type="InterPro" id="IPR036770">
    <property type="entry name" value="Ankyrin_rpt-contain_sf"/>
</dbReference>
<keyword evidence="2 3" id="KW-0040">ANK repeat</keyword>
<dbReference type="SMART" id="SM00248">
    <property type="entry name" value="ANK"/>
    <property type="match status" value="2"/>
</dbReference>
<dbReference type="InterPro" id="IPR002110">
    <property type="entry name" value="Ankyrin_rpt"/>
</dbReference>
<feature type="repeat" description="ANK" evidence="3">
    <location>
        <begin position="33"/>
        <end position="65"/>
    </location>
</feature>
<comment type="caution">
    <text evidence="4">The sequence shown here is derived from an EMBL/GenBank/DDBJ whole genome shotgun (WGS) entry which is preliminary data.</text>
</comment>
<dbReference type="Pfam" id="PF13637">
    <property type="entry name" value="Ank_4"/>
    <property type="match status" value="1"/>
</dbReference>
<reference evidence="4 5" key="1">
    <citation type="journal article" date="2021" name="Genome Biol.">
        <title>AFLAP: assembly-free linkage analysis pipeline using k-mers from genome sequencing data.</title>
        <authorList>
            <person name="Fletcher K."/>
            <person name="Zhang L."/>
            <person name="Gil J."/>
            <person name="Han R."/>
            <person name="Cavanaugh K."/>
            <person name="Michelmore R."/>
        </authorList>
    </citation>
    <scope>NUCLEOTIDE SEQUENCE [LARGE SCALE GENOMIC DNA]</scope>
    <source>
        <strain evidence="4 5">SF5</strain>
    </source>
</reference>
<accession>A0A976FKI5</accession>
<dbReference type="Gene3D" id="1.25.40.20">
    <property type="entry name" value="Ankyrin repeat-containing domain"/>
    <property type="match status" value="1"/>
</dbReference>
<evidence type="ECO:0000256" key="2">
    <source>
        <dbReference type="ARBA" id="ARBA00023043"/>
    </source>
</evidence>
<dbReference type="GO" id="GO:0004842">
    <property type="term" value="F:ubiquitin-protein transferase activity"/>
    <property type="evidence" value="ECO:0007669"/>
    <property type="project" value="TreeGrafter"/>
</dbReference>
<dbReference type="SUPFAM" id="SSF48403">
    <property type="entry name" value="Ankyrin repeat"/>
    <property type="match status" value="1"/>
</dbReference>
<protein>
    <submittedName>
        <fullName evidence="4">Uncharacterized protein</fullName>
    </submittedName>
</protein>
<dbReference type="AlphaFoldDB" id="A0A976FKI5"/>